<name>A0A6G4UBT7_9ACTN</name>
<evidence type="ECO:0000313" key="2">
    <source>
        <dbReference type="EMBL" id="NGN68848.1"/>
    </source>
</evidence>
<reference evidence="2 3" key="1">
    <citation type="submission" date="2020-02" db="EMBL/GenBank/DDBJ databases">
        <title>Whole-genome analyses of novel actinobacteria.</title>
        <authorList>
            <person name="Sahin N."/>
        </authorList>
    </citation>
    <scope>NUCLEOTIDE SEQUENCE [LARGE SCALE GENOMIC DNA]</scope>
    <source>
        <strain evidence="2 3">A7024</strain>
    </source>
</reference>
<feature type="compositionally biased region" description="Pro residues" evidence="1">
    <location>
        <begin position="329"/>
        <end position="338"/>
    </location>
</feature>
<dbReference type="InterPro" id="IPR021424">
    <property type="entry name" value="PorA"/>
</dbReference>
<dbReference type="Pfam" id="PF11271">
    <property type="entry name" value="PorA"/>
    <property type="match status" value="1"/>
</dbReference>
<organism evidence="2 3">
    <name type="scientific">Streptomyces coryli</name>
    <dbReference type="NCBI Taxonomy" id="1128680"/>
    <lineage>
        <taxon>Bacteria</taxon>
        <taxon>Bacillati</taxon>
        <taxon>Actinomycetota</taxon>
        <taxon>Actinomycetes</taxon>
        <taxon>Kitasatosporales</taxon>
        <taxon>Streptomycetaceae</taxon>
        <taxon>Streptomyces</taxon>
    </lineage>
</organism>
<feature type="region of interest" description="Disordered" evidence="1">
    <location>
        <begin position="319"/>
        <end position="338"/>
    </location>
</feature>
<evidence type="ECO:0000256" key="1">
    <source>
        <dbReference type="SAM" id="MobiDB-lite"/>
    </source>
</evidence>
<dbReference type="EMBL" id="JAAKZV010000236">
    <property type="protein sequence ID" value="NGN68848.1"/>
    <property type="molecule type" value="Genomic_DNA"/>
</dbReference>
<dbReference type="Proteomes" id="UP000481583">
    <property type="component" value="Unassembled WGS sequence"/>
</dbReference>
<dbReference type="AlphaFoldDB" id="A0A6G4UBT7"/>
<gene>
    <name evidence="2" type="ORF">G5C51_33765</name>
</gene>
<comment type="caution">
    <text evidence="2">The sequence shown here is derived from an EMBL/GenBank/DDBJ whole genome shotgun (WGS) entry which is preliminary data.</text>
</comment>
<keyword evidence="3" id="KW-1185">Reference proteome</keyword>
<sequence length="338" mass="37123">MRRSTSPWALALLGLGVFLLVLAPVLAFYVQPRVKLVPIDIDQATHYTGKGKYFDQDTQKVRDNQTLTITRRVLADVHDSEKSGRAVLDASTTVDNPKTLPLKDPRKAYQWTVERWVIDRETNLPVHCCGEETGGSADTIQGEAGLKFPFDVEKRTYQWWDNTLQDTVPLKYSGKKKIQGYTGLRFTGKVTEAVKTGTRQVPGAIVGMPDRSQVFADEFYSNSGIELVADERTGRIIYAKISPRKTLRQPGGNSDKVVLLESKTGIDFTEETQRAQVDQAKTESAQLKAVGTTVPLVGGPLGLLLTAFGLALVLRGRQGPDEEELTPDGVPPQPVAAS</sequence>
<evidence type="ECO:0000313" key="3">
    <source>
        <dbReference type="Proteomes" id="UP000481583"/>
    </source>
</evidence>
<accession>A0A6G4UBT7</accession>
<proteinExistence type="predicted"/>
<dbReference type="RefSeq" id="WP_165243180.1">
    <property type="nucleotide sequence ID" value="NZ_JAAKZV010000236.1"/>
</dbReference>
<protein>
    <submittedName>
        <fullName evidence="2">DUF3068 domain-containing protein</fullName>
    </submittedName>
</protein>